<dbReference type="EMBL" id="MN739948">
    <property type="protein sequence ID" value="QHT79343.1"/>
    <property type="molecule type" value="Genomic_DNA"/>
</dbReference>
<organism evidence="1">
    <name type="scientific">viral metagenome</name>
    <dbReference type="NCBI Taxonomy" id="1070528"/>
    <lineage>
        <taxon>unclassified sequences</taxon>
        <taxon>metagenomes</taxon>
        <taxon>organismal metagenomes</taxon>
    </lineage>
</organism>
<dbReference type="Pfam" id="PF20102">
    <property type="entry name" value="DUF6492"/>
    <property type="match status" value="1"/>
</dbReference>
<proteinExistence type="predicted"/>
<evidence type="ECO:0008006" key="2">
    <source>
        <dbReference type="Google" id="ProtNLM"/>
    </source>
</evidence>
<dbReference type="AlphaFoldDB" id="A0A6C0HH48"/>
<sequence>MACTDIFIKTYHKDFMWLIYCIRSIKKFASGFRDVVLVSDNDGHKIPQEILDIMPVKLFYKDVPTKWPPRMQQPSGYVWQQVVKLNWTEFTDADSILILDSDLMFSDYVTPESFKDKDGKWFWNYRSWELADRAICWKAPTQELLGFEPQYEGMLCIPFVFERTDTLKFIEYIKSRHGAKDVFDVLFKYNMTLISEFNAYAAFILKFNSTAYLPLINITRPPLVRFTWSYGGLSDKEIQEREIILNK</sequence>
<name>A0A6C0HH48_9ZZZZ</name>
<reference evidence="1" key="1">
    <citation type="journal article" date="2020" name="Nature">
        <title>Giant virus diversity and host interactions through global metagenomics.</title>
        <authorList>
            <person name="Schulz F."/>
            <person name="Roux S."/>
            <person name="Paez-Espino D."/>
            <person name="Jungbluth S."/>
            <person name="Walsh D.A."/>
            <person name="Denef V.J."/>
            <person name="McMahon K.D."/>
            <person name="Konstantinidis K.T."/>
            <person name="Eloe-Fadrosh E.A."/>
            <person name="Kyrpides N.C."/>
            <person name="Woyke T."/>
        </authorList>
    </citation>
    <scope>NUCLEOTIDE SEQUENCE</scope>
    <source>
        <strain evidence="1">GVMAG-M-3300023179-99</strain>
    </source>
</reference>
<protein>
    <recommendedName>
        <fullName evidence="2">Nucleotide-diphospho-sugar transferase domain-containing protein</fullName>
    </recommendedName>
</protein>
<dbReference type="InterPro" id="IPR045499">
    <property type="entry name" value="DUF6492"/>
</dbReference>
<accession>A0A6C0HH48</accession>
<evidence type="ECO:0000313" key="1">
    <source>
        <dbReference type="EMBL" id="QHT79343.1"/>
    </source>
</evidence>